<evidence type="ECO:0000256" key="8">
    <source>
        <dbReference type="ARBA" id="ARBA00060041"/>
    </source>
</evidence>
<dbReference type="AlphaFoldDB" id="A0A212PYI3"/>
<keyword evidence="2 10" id="KW-1003">Cell membrane</keyword>
<protein>
    <recommendedName>
        <fullName evidence="10">Probable lipid II flippase MurJ</fullName>
    </recommendedName>
</protein>
<evidence type="ECO:0000256" key="3">
    <source>
        <dbReference type="ARBA" id="ARBA00022692"/>
    </source>
</evidence>
<dbReference type="UniPathway" id="UPA00219"/>
<dbReference type="GO" id="GO:0009252">
    <property type="term" value="P:peptidoglycan biosynthetic process"/>
    <property type="evidence" value="ECO:0007669"/>
    <property type="project" value="UniProtKB-UniRule"/>
</dbReference>
<keyword evidence="10" id="KW-0997">Cell inner membrane</keyword>
<dbReference type="EMBL" id="FYEH01000001">
    <property type="protein sequence ID" value="SNB52024.1"/>
    <property type="molecule type" value="Genomic_DNA"/>
</dbReference>
<feature type="transmembrane region" description="Helical" evidence="10">
    <location>
        <begin position="101"/>
        <end position="128"/>
    </location>
</feature>
<comment type="pathway">
    <text evidence="10">Cell wall biogenesis; peptidoglycan biosynthesis.</text>
</comment>
<feature type="transmembrane region" description="Helical" evidence="10">
    <location>
        <begin position="16"/>
        <end position="34"/>
    </location>
</feature>
<gene>
    <name evidence="10" type="primary">murJ</name>
    <name evidence="12" type="ORF">SAMN07250955_101168</name>
</gene>
<keyword evidence="5 10" id="KW-0573">Peptidoglycan synthesis</keyword>
<dbReference type="InterPro" id="IPR004268">
    <property type="entry name" value="MurJ"/>
</dbReference>
<keyword evidence="7 10" id="KW-0472">Membrane</keyword>
<keyword evidence="6 10" id="KW-1133">Transmembrane helix</keyword>
<dbReference type="GO" id="GO:0005886">
    <property type="term" value="C:plasma membrane"/>
    <property type="evidence" value="ECO:0007669"/>
    <property type="project" value="UniProtKB-SubCell"/>
</dbReference>
<keyword evidence="13" id="KW-1185">Reference proteome</keyword>
<dbReference type="NCBIfam" id="TIGR01695">
    <property type="entry name" value="murJ_mviN"/>
    <property type="match status" value="1"/>
</dbReference>
<dbReference type="PANTHER" id="PTHR47019">
    <property type="entry name" value="LIPID II FLIPPASE MURJ"/>
    <property type="match status" value="1"/>
</dbReference>
<evidence type="ECO:0000313" key="12">
    <source>
        <dbReference type="EMBL" id="SNB52024.1"/>
    </source>
</evidence>
<feature type="transmembrane region" description="Helical" evidence="10">
    <location>
        <begin position="40"/>
        <end position="59"/>
    </location>
</feature>
<evidence type="ECO:0000256" key="6">
    <source>
        <dbReference type="ARBA" id="ARBA00022989"/>
    </source>
</evidence>
<dbReference type="CDD" id="cd13123">
    <property type="entry name" value="MATE_MurJ_like"/>
    <property type="match status" value="1"/>
</dbReference>
<dbReference type="Proteomes" id="UP000197065">
    <property type="component" value="Unassembled WGS sequence"/>
</dbReference>
<accession>A0A212PYI3</accession>
<feature type="transmembrane region" description="Helical" evidence="10">
    <location>
        <begin position="489"/>
        <end position="508"/>
    </location>
</feature>
<comment type="subcellular location">
    <subcellularLocation>
        <location evidence="10">Cell inner membrane</location>
        <topology evidence="10">Multi-pass membrane protein</topology>
    </subcellularLocation>
    <subcellularLocation>
        <location evidence="1">Cell membrane</location>
        <topology evidence="1">Multi-pass membrane protein</topology>
    </subcellularLocation>
</comment>
<evidence type="ECO:0000256" key="11">
    <source>
        <dbReference type="PIRNR" id="PIRNR002869"/>
    </source>
</evidence>
<reference evidence="12 13" key="1">
    <citation type="submission" date="2017-06" db="EMBL/GenBank/DDBJ databases">
        <authorList>
            <person name="Kim H.J."/>
            <person name="Triplett B.A."/>
        </authorList>
    </citation>
    <scope>NUCLEOTIDE SEQUENCE [LARGE SCALE GENOMIC DNA]</scope>
    <source>
        <strain evidence="12 13">B29T1</strain>
    </source>
</reference>
<evidence type="ECO:0000256" key="2">
    <source>
        <dbReference type="ARBA" id="ARBA00022475"/>
    </source>
</evidence>
<dbReference type="GO" id="GO:0034204">
    <property type="term" value="P:lipid translocation"/>
    <property type="evidence" value="ECO:0007669"/>
    <property type="project" value="TreeGrafter"/>
</dbReference>
<feature type="transmembrane region" description="Helical" evidence="10">
    <location>
        <begin position="363"/>
        <end position="385"/>
    </location>
</feature>
<dbReference type="HAMAP" id="MF_02078">
    <property type="entry name" value="MurJ_MviN"/>
    <property type="match status" value="1"/>
</dbReference>
<feature type="transmembrane region" description="Helical" evidence="10">
    <location>
        <begin position="422"/>
        <end position="443"/>
    </location>
</feature>
<evidence type="ECO:0000256" key="1">
    <source>
        <dbReference type="ARBA" id="ARBA00004651"/>
    </source>
</evidence>
<feature type="transmembrane region" description="Helical" evidence="10">
    <location>
        <begin position="397"/>
        <end position="416"/>
    </location>
</feature>
<name>A0A212PYI3_9PROT</name>
<comment type="similarity">
    <text evidence="9 10 11">Belongs to the MurJ/MviN family.</text>
</comment>
<dbReference type="GO" id="GO:0015648">
    <property type="term" value="F:lipid-linked peptidoglycan transporter activity"/>
    <property type="evidence" value="ECO:0007669"/>
    <property type="project" value="UniProtKB-UniRule"/>
</dbReference>
<dbReference type="GO" id="GO:0071555">
    <property type="term" value="P:cell wall organization"/>
    <property type="evidence" value="ECO:0007669"/>
    <property type="project" value="UniProtKB-UniRule"/>
</dbReference>
<feature type="transmembrane region" description="Helical" evidence="10">
    <location>
        <begin position="464"/>
        <end position="483"/>
    </location>
</feature>
<evidence type="ECO:0000256" key="10">
    <source>
        <dbReference type="HAMAP-Rule" id="MF_02078"/>
    </source>
</evidence>
<evidence type="ECO:0000313" key="13">
    <source>
        <dbReference type="Proteomes" id="UP000197065"/>
    </source>
</evidence>
<dbReference type="PRINTS" id="PR01806">
    <property type="entry name" value="VIRFACTRMVIN"/>
</dbReference>
<feature type="transmembrane region" description="Helical" evidence="10">
    <location>
        <begin position="175"/>
        <end position="196"/>
    </location>
</feature>
<sequence>MNNPGNGAGEHRPRLNVVRAALTVGTLTLVSRILGFVRDAMIAAVLGASVLADAFFVSFKLANLFRRLVAEGAFNASFVPLFARMLDRHGPEAARRFAQDVLAVLTAFVLLLVLGAELVMPWLVSILASGFSPDSQRFALAVELSRITFPYLAFVAVGALFGGILNALGRFGAAAAAPIILNIVLILALLLGHLHPKSPAHALAWGVAVAGVIQLIYIVIFARRLGYGLRLMRPRLTVGVKRLLYLALPGLVGVGVYQINLIIGTWFATHLPSGSVSYLFYADRLNQLPLGLIGVALGTVLLPTLARDLRAGRHAAAMEAQNRAIEVGMLLTLPAAVALVIIAGPITATLFERGAFDARAAQATAGALAGFSLGLPAYVLIKVLAPVFFAREDTRTPVIVAAVCLMGNILLVGLLIGPLAHVGIAIATATTNWVNALLLLVLLRRKGDFVSDARLRRRLPRMTLAAIGMGLFLYFFPFVALPGPAALRLILLCLGGGAIYLGLAQLLGGTDMRELKSQLAG</sequence>
<keyword evidence="10 11" id="KW-0813">Transport</keyword>
<dbReference type="PIRSF" id="PIRSF002869">
    <property type="entry name" value="MviN"/>
    <property type="match status" value="1"/>
</dbReference>
<evidence type="ECO:0000256" key="9">
    <source>
        <dbReference type="ARBA" id="ARBA00061532"/>
    </source>
</evidence>
<keyword evidence="10 11" id="KW-0961">Cell wall biogenesis/degradation</keyword>
<evidence type="ECO:0000256" key="5">
    <source>
        <dbReference type="ARBA" id="ARBA00022984"/>
    </source>
</evidence>
<dbReference type="GO" id="GO:0008360">
    <property type="term" value="P:regulation of cell shape"/>
    <property type="evidence" value="ECO:0007669"/>
    <property type="project" value="UniProtKB-UniRule"/>
</dbReference>
<dbReference type="InterPro" id="IPR051050">
    <property type="entry name" value="Lipid_II_flippase_MurJ/MviN"/>
</dbReference>
<keyword evidence="4 10" id="KW-0133">Cell shape</keyword>
<organism evidence="12 13">
    <name type="scientific">Arboricoccus pini</name>
    <dbReference type="NCBI Taxonomy" id="1963835"/>
    <lineage>
        <taxon>Bacteria</taxon>
        <taxon>Pseudomonadati</taxon>
        <taxon>Pseudomonadota</taxon>
        <taxon>Alphaproteobacteria</taxon>
        <taxon>Geminicoccales</taxon>
        <taxon>Geminicoccaceae</taxon>
        <taxon>Arboricoccus</taxon>
    </lineage>
</organism>
<feature type="transmembrane region" description="Helical" evidence="10">
    <location>
        <begin position="243"/>
        <end position="268"/>
    </location>
</feature>
<feature type="transmembrane region" description="Helical" evidence="10">
    <location>
        <begin position="288"/>
        <end position="306"/>
    </location>
</feature>
<keyword evidence="3 10" id="KW-0812">Transmembrane</keyword>
<feature type="transmembrane region" description="Helical" evidence="10">
    <location>
        <begin position="202"/>
        <end position="222"/>
    </location>
</feature>
<dbReference type="Pfam" id="PF03023">
    <property type="entry name" value="MurJ"/>
    <property type="match status" value="1"/>
</dbReference>
<evidence type="ECO:0000256" key="7">
    <source>
        <dbReference type="ARBA" id="ARBA00023136"/>
    </source>
</evidence>
<feature type="transmembrane region" description="Helical" evidence="10">
    <location>
        <begin position="327"/>
        <end position="351"/>
    </location>
</feature>
<feature type="transmembrane region" description="Helical" evidence="10">
    <location>
        <begin position="148"/>
        <end position="168"/>
    </location>
</feature>
<evidence type="ECO:0000256" key="4">
    <source>
        <dbReference type="ARBA" id="ARBA00022960"/>
    </source>
</evidence>
<proteinExistence type="inferred from homology"/>
<comment type="function">
    <text evidence="8 10 11">Involved in peptidoglycan biosynthesis. Transports lipid-linked peptidoglycan precursors from the inner to the outer leaflet of the cytoplasmic membrane.</text>
</comment>
<dbReference type="PANTHER" id="PTHR47019:SF1">
    <property type="entry name" value="LIPID II FLIPPASE MURJ"/>
    <property type="match status" value="1"/>
</dbReference>